<keyword evidence="3" id="KW-1185">Reference proteome</keyword>
<dbReference type="Proteomes" id="UP000007431">
    <property type="component" value="Unassembled WGS sequence"/>
</dbReference>
<proteinExistence type="predicted"/>
<dbReference type="RefSeq" id="XP_003034187.1">
    <property type="nucleotide sequence ID" value="XM_003034141.1"/>
</dbReference>
<dbReference type="GeneID" id="9585234"/>
<dbReference type="OrthoDB" id="3115698at2759"/>
<dbReference type="HOGENOM" id="CLU_754706_0_0_1"/>
<feature type="coiled-coil region" evidence="1">
    <location>
        <begin position="108"/>
        <end position="142"/>
    </location>
</feature>
<dbReference type="EMBL" id="GL377304">
    <property type="protein sequence ID" value="EFI99284.1"/>
    <property type="molecule type" value="Genomic_DNA"/>
</dbReference>
<sequence>MSHASLSSNFIAQQTLPIRKGLVVMVNQRPPVNTTLPLHGGHTLCPTDAADKLDPIEQSPNMLQTADPFYGHTNTEPGPLFMSSSGPFEQPTSQSGAYEIISKALADKNAAESALLDVNRQLNDLKATLAETDKDLENSRHRTQFFVDKVKEKDEIIDDRELEILHMYFVLDSLVKDWSRNDIAPASWRARSVPTERLIASWTVVIPYVPVAAASAFAGTAVAASAIHPARPITGTNSSHIGTLLSIVGTAAKLDMYPAYFLTRAMDNNHNASRDAIISSLQNTIAVLTEALRKEQATHERTQRAYLNARAKLEFLADGWQVPIDNPAAEVVISMDEALSDAQEFCARTKDHADAMLEDLQKKGIHD</sequence>
<dbReference type="KEGG" id="scm:SCHCO_02491901"/>
<evidence type="ECO:0000256" key="1">
    <source>
        <dbReference type="SAM" id="Coils"/>
    </source>
</evidence>
<reference evidence="2 3" key="1">
    <citation type="journal article" date="2010" name="Nat. Biotechnol.">
        <title>Genome sequence of the model mushroom Schizophyllum commune.</title>
        <authorList>
            <person name="Ohm R.A."/>
            <person name="de Jong J.F."/>
            <person name="Lugones L.G."/>
            <person name="Aerts A."/>
            <person name="Kothe E."/>
            <person name="Stajich J.E."/>
            <person name="de Vries R.P."/>
            <person name="Record E."/>
            <person name="Levasseur A."/>
            <person name="Baker S.E."/>
            <person name="Bartholomew K.A."/>
            <person name="Coutinho P.M."/>
            <person name="Erdmann S."/>
            <person name="Fowler T.J."/>
            <person name="Gathman A.C."/>
            <person name="Lombard V."/>
            <person name="Henrissat B."/>
            <person name="Knabe N."/>
            <person name="Kuees U."/>
            <person name="Lilly W.W."/>
            <person name="Lindquist E."/>
            <person name="Lucas S."/>
            <person name="Magnuson J.K."/>
            <person name="Piumi F."/>
            <person name="Raudaskoski M."/>
            <person name="Salamov A."/>
            <person name="Schmutz J."/>
            <person name="Schwarze F.W.M.R."/>
            <person name="vanKuyk P.A."/>
            <person name="Horton J.S."/>
            <person name="Grigoriev I.V."/>
            <person name="Woesten H.A.B."/>
        </authorList>
    </citation>
    <scope>NUCLEOTIDE SEQUENCE [LARGE SCALE GENOMIC DNA]</scope>
    <source>
        <strain evidence="3">H4-8 / FGSC 9210</strain>
    </source>
</reference>
<gene>
    <name evidence="2" type="ORF">SCHCODRAFT_233106</name>
</gene>
<dbReference type="AlphaFoldDB" id="D8PYL9"/>
<keyword evidence="1" id="KW-0175">Coiled coil</keyword>
<organism evidence="3">
    <name type="scientific">Schizophyllum commune (strain H4-8 / FGSC 9210)</name>
    <name type="common">Split gill fungus</name>
    <dbReference type="NCBI Taxonomy" id="578458"/>
    <lineage>
        <taxon>Eukaryota</taxon>
        <taxon>Fungi</taxon>
        <taxon>Dikarya</taxon>
        <taxon>Basidiomycota</taxon>
        <taxon>Agaricomycotina</taxon>
        <taxon>Agaricomycetes</taxon>
        <taxon>Agaricomycetidae</taxon>
        <taxon>Agaricales</taxon>
        <taxon>Schizophyllaceae</taxon>
        <taxon>Schizophyllum</taxon>
    </lineage>
</organism>
<dbReference type="VEuPathDB" id="FungiDB:SCHCODRAFT_02491901"/>
<evidence type="ECO:0000313" key="2">
    <source>
        <dbReference type="EMBL" id="EFI99284.1"/>
    </source>
</evidence>
<name>D8PYL9_SCHCM</name>
<protein>
    <submittedName>
        <fullName evidence="2">Uncharacterized protein</fullName>
    </submittedName>
</protein>
<accession>D8PYL9</accession>
<evidence type="ECO:0000313" key="3">
    <source>
        <dbReference type="Proteomes" id="UP000007431"/>
    </source>
</evidence>
<dbReference type="InParanoid" id="D8PYL9"/>